<accession>A0ABW6ZZK2</accession>
<dbReference type="InterPro" id="IPR045079">
    <property type="entry name" value="Oxoprolinase-like"/>
</dbReference>
<feature type="domain" description="Hydantoinase B/oxoprolinase" evidence="2">
    <location>
        <begin position="30"/>
        <end position="578"/>
    </location>
</feature>
<dbReference type="PANTHER" id="PTHR11365">
    <property type="entry name" value="5-OXOPROLINASE RELATED"/>
    <property type="match status" value="1"/>
</dbReference>
<dbReference type="EMBL" id="JBAFVH010000011">
    <property type="protein sequence ID" value="MFG1374186.1"/>
    <property type="molecule type" value="Genomic_DNA"/>
</dbReference>
<evidence type="ECO:0000313" key="4">
    <source>
        <dbReference type="Proteomes" id="UP001604002"/>
    </source>
</evidence>
<sequence>MDMATRAKHPPFNLKTSNNRTEHGETDPIDPITFEVIRHRLWSINEEGSSTLMHASGSPVVHGSDYNFSIYTANGDIAVCGTFYMIPMFTMTVQIQLVLEQFKGDIHPGDVFITNDPFVCGVHQNDCLFVAPFFFEGELVGWTGAQAHVIDIGGAAPGGWVPDARTCYEEGLRIPLQRLVEKGVLNKGMWDVILYNSRIPFFLGSDFSAFLSAHRVAQARLKELCAQYGAGAFIATATQLIRDTEAKTRAMLKRLPDGVFSHVTYFDHDGHANNLYKISCVMTKEGDSLTFDFSDTDPTIVGMGNATMTGTLGAVGTVMMGSFGQEIGWNAGLMAPVTIIHGKKTVLSAELPAPISAGSVAANFLAAACASVCVGNMMAFNPEFDEYLCGPPDGSWLLTMFGGENQYEEQFAIMFMDSLGWGGPAHAWRDGVDSGGSLVIGSGGFNDVELHEKTSPIIYLWRREVPDSGGAGKFRGGNGIEYATAGYDVPEVQGSFCSHGVSLPDLVGIQGGYPGNVCGYQIARGSTWLQDMKAGKAPHDMASLGGTLEDLPAKSTFIMKAGDVVNNVVQNPGGYGDPLQRPYSMIERDVRDGRCKADVANTVYGAVIGPDGTVDVAASDTARDAIRANRKATARPGIDQFDVPRQGSAKEVKLRWGESIGVSFGGAVCCRHCDAEIGALNSNWRLSVPVRNPKAEELGPLLKLDERLVYEQFICSQCGTSLCVDVHKINDAPTLDFALD</sequence>
<evidence type="ECO:0000313" key="3">
    <source>
        <dbReference type="EMBL" id="MFG1374186.1"/>
    </source>
</evidence>
<reference evidence="3 4" key="1">
    <citation type="submission" date="2024-02" db="EMBL/GenBank/DDBJ databases">
        <title>Expansion and revision of Xanthobacter and proposal of Roseixanthobacter gen. nov.</title>
        <authorList>
            <person name="Soltysiak M.P.M."/>
            <person name="Jalihal A."/>
            <person name="Ory A."/>
            <person name="Chrisophersen C."/>
            <person name="Lee A.D."/>
            <person name="Boulton J."/>
            <person name="Springer M."/>
        </authorList>
    </citation>
    <scope>NUCLEOTIDE SEQUENCE [LARGE SCALE GENOMIC DNA]</scope>
    <source>
        <strain evidence="3 4">23A</strain>
    </source>
</reference>
<dbReference type="Pfam" id="PF02538">
    <property type="entry name" value="Hydantoinase_B"/>
    <property type="match status" value="1"/>
</dbReference>
<comment type="caution">
    <text evidence="3">The sequence shown here is derived from an EMBL/GenBank/DDBJ whole genome shotgun (WGS) entry which is preliminary data.</text>
</comment>
<feature type="region of interest" description="Disordered" evidence="1">
    <location>
        <begin position="1"/>
        <end position="29"/>
    </location>
</feature>
<proteinExistence type="predicted"/>
<evidence type="ECO:0000256" key="1">
    <source>
        <dbReference type="SAM" id="MobiDB-lite"/>
    </source>
</evidence>
<protein>
    <submittedName>
        <fullName evidence="3">Hydantoinase B/oxoprolinase family protein</fullName>
    </submittedName>
</protein>
<name>A0ABW6ZZK2_9HYPH</name>
<dbReference type="PANTHER" id="PTHR11365:SF23">
    <property type="entry name" value="HYPOTHETICAL 5-OXOPROLINASE (EUROFUNG)-RELATED"/>
    <property type="match status" value="1"/>
</dbReference>
<dbReference type="RefSeq" id="WP_393993853.1">
    <property type="nucleotide sequence ID" value="NZ_JBAFVH010000011.1"/>
</dbReference>
<gene>
    <name evidence="3" type="ORF">V5F32_18560</name>
</gene>
<keyword evidence="4" id="KW-1185">Reference proteome</keyword>
<organism evidence="3 4">
    <name type="scientific">Xanthobacter oligotrophicus</name>
    <dbReference type="NCBI Taxonomy" id="2607286"/>
    <lineage>
        <taxon>Bacteria</taxon>
        <taxon>Pseudomonadati</taxon>
        <taxon>Pseudomonadota</taxon>
        <taxon>Alphaproteobacteria</taxon>
        <taxon>Hyphomicrobiales</taxon>
        <taxon>Xanthobacteraceae</taxon>
        <taxon>Xanthobacter</taxon>
    </lineage>
</organism>
<dbReference type="Proteomes" id="UP001604002">
    <property type="component" value="Unassembled WGS sequence"/>
</dbReference>
<evidence type="ECO:0000259" key="2">
    <source>
        <dbReference type="Pfam" id="PF02538"/>
    </source>
</evidence>
<dbReference type="InterPro" id="IPR003692">
    <property type="entry name" value="Hydantoinase_B"/>
</dbReference>